<keyword evidence="2" id="KW-1185">Reference proteome</keyword>
<evidence type="ECO:0000313" key="2">
    <source>
        <dbReference type="Proteomes" id="UP000008641"/>
    </source>
</evidence>
<dbReference type="SUPFAM" id="SSF103032">
    <property type="entry name" value="Hypothetical protein YwqG"/>
    <property type="match status" value="1"/>
</dbReference>
<organism evidence="1 2">
    <name type="scientific">Weeksella virosa (strain ATCC 43766 / DSM 16922 / JCM 21250 / CCUG 30538 / CDC 9751 / IAM 14551 / NBRC 16016 / NCTC 11634 / CL345/78)</name>
    <dbReference type="NCBI Taxonomy" id="865938"/>
    <lineage>
        <taxon>Bacteria</taxon>
        <taxon>Pseudomonadati</taxon>
        <taxon>Bacteroidota</taxon>
        <taxon>Flavobacteriia</taxon>
        <taxon>Flavobacteriales</taxon>
        <taxon>Weeksellaceae</taxon>
        <taxon>Weeksella</taxon>
    </lineage>
</organism>
<dbReference type="InterPro" id="IPR035948">
    <property type="entry name" value="YwqG-like_sf"/>
</dbReference>
<reference evidence="1 2" key="1">
    <citation type="journal article" date="2011" name="Stand. Genomic Sci.">
        <title>Complete genome sequence of Weeksella virosa type strain (9751).</title>
        <authorList>
            <person name="Lang E."/>
            <person name="Teshima H."/>
            <person name="Lucas S."/>
            <person name="Lapidus A."/>
            <person name="Hammon N."/>
            <person name="Deshpande S."/>
            <person name="Nolan M."/>
            <person name="Cheng J.F."/>
            <person name="Pitluck S."/>
            <person name="Liolios K."/>
            <person name="Pagani I."/>
            <person name="Mikhailova N."/>
            <person name="Ivanova N."/>
            <person name="Mavromatis K."/>
            <person name="Pati A."/>
            <person name="Tapia R."/>
            <person name="Han C."/>
            <person name="Goodwin L."/>
            <person name="Chen A."/>
            <person name="Palaniappan K."/>
            <person name="Land M."/>
            <person name="Hauser L."/>
            <person name="Chang Y.J."/>
            <person name="Jeffries C.D."/>
            <person name="Brambilla E.M."/>
            <person name="Kopitz M."/>
            <person name="Rohde M."/>
            <person name="Goker M."/>
            <person name="Tindall B.J."/>
            <person name="Detter J.C."/>
            <person name="Woyke T."/>
            <person name="Bristow J."/>
            <person name="Eisen J.A."/>
            <person name="Markowitz V."/>
            <person name="Hugenholtz P."/>
            <person name="Klenk H.P."/>
            <person name="Kyrpides N.C."/>
        </authorList>
    </citation>
    <scope>NUCLEOTIDE SEQUENCE [LARGE SCALE GENOMIC DNA]</scope>
    <source>
        <strain evidence="2">ATCC 43766 / DSM 16922 / JCM 21250 / NBRC 16016 / NCTC 11634 / CL345/78</strain>
    </source>
</reference>
<accession>F0P2G6</accession>
<dbReference type="InterPro" id="IPR015315">
    <property type="entry name" value="DUF1963"/>
</dbReference>
<dbReference type="STRING" id="865938.Weevi_0050"/>
<dbReference type="RefSeq" id="WP_013597174.1">
    <property type="nucleotide sequence ID" value="NC_015144.1"/>
</dbReference>
<dbReference type="PANTHER" id="PTHR36436:SF6">
    <property type="entry name" value="SLL5081 PROTEIN"/>
    <property type="match status" value="1"/>
</dbReference>
<dbReference type="Proteomes" id="UP000008641">
    <property type="component" value="Chromosome"/>
</dbReference>
<dbReference type="Gene3D" id="2.30.320.10">
    <property type="entry name" value="YwqG-like"/>
    <property type="match status" value="1"/>
</dbReference>
<dbReference type="eggNOG" id="COG3878">
    <property type="taxonomic scope" value="Bacteria"/>
</dbReference>
<sequence>MNKLKEQFQKYGFTEVFEVLAPQARAAIHMLPGEVQSDEQTIKTGASKLGGCPDLPKGQPWLTNEETGDPMSFFAQINLAEIHPFDAGHELPSSGMLYFFYDVKYFSWGFDPKNKVGSRVFFYEGPQEALERVPTPEGATEYRASSLSFKTVEEVSEISSHLANADITEEQEDDYLDLLDEMSSGEAIHKLLGHSNNIQNGMELMCELVHHGIYCGTSAAYRDPKINQYREQVSRWKLLCQINTSNDHGIALGDEACLYFWITEEDLKNRHFERAWQVLQSY</sequence>
<dbReference type="KEGG" id="wvi:Weevi_0050"/>
<name>F0P2G6_WEEVC</name>
<dbReference type="Pfam" id="PF09234">
    <property type="entry name" value="DUF1963"/>
    <property type="match status" value="1"/>
</dbReference>
<gene>
    <name evidence="1" type="ordered locus">Weevi_0050</name>
</gene>
<protein>
    <recommendedName>
        <fullName evidence="3">DUF1963 domain-containing protein</fullName>
    </recommendedName>
</protein>
<proteinExistence type="predicted"/>
<evidence type="ECO:0008006" key="3">
    <source>
        <dbReference type="Google" id="ProtNLM"/>
    </source>
</evidence>
<evidence type="ECO:0000313" key="1">
    <source>
        <dbReference type="EMBL" id="ADX66778.1"/>
    </source>
</evidence>
<dbReference type="EMBL" id="CP002455">
    <property type="protein sequence ID" value="ADX66778.1"/>
    <property type="molecule type" value="Genomic_DNA"/>
</dbReference>
<dbReference type="OrthoDB" id="8856529at2"/>
<reference evidence="2" key="2">
    <citation type="journal article" date="2011" name="Stand. Genomic Sci.">
        <title>Complete genome sequence of Weeksella virosa type strain (9751T).</title>
        <authorList>
            <person name="Lang E."/>
            <person name="Teshima H."/>
            <person name="Lucas S."/>
            <person name="Lapidus A."/>
            <person name="Hammon N."/>
            <person name="Deshpande S."/>
            <person name="Nolan M."/>
            <person name="Cheng J."/>
            <person name="Pitluck S."/>
            <person name="Liolios K."/>
            <person name="Pagani I."/>
            <person name="Mikhailova N."/>
            <person name="Ivanova N."/>
            <person name="Mavromatis K."/>
            <person name="Pati A."/>
            <person name="Tapia R."/>
            <person name="Han C."/>
            <person name="Goodwin L."/>
            <person name="Chen A."/>
            <person name="Palaniappan K."/>
            <person name="Land M."/>
            <person name="Hauser L."/>
            <person name="Chang Y."/>
            <person name="Jeffries C."/>
            <person name="Brambilla E."/>
            <person name="Kopitz M."/>
            <person name="Rohde M."/>
            <person name="Goker M."/>
            <person name="Tindall B."/>
            <person name="Detter J."/>
            <person name="Woyke T."/>
            <person name="Bristow J."/>
            <person name="Eisen J."/>
            <person name="Markowitz V."/>
            <person name="Hugenholtz P."/>
            <person name="Klenk H."/>
            <person name="Kyrpides N."/>
        </authorList>
    </citation>
    <scope>NUCLEOTIDE SEQUENCE [LARGE SCALE GENOMIC DNA]</scope>
    <source>
        <strain evidence="2">ATCC 43766 / DSM 16922 / JCM 21250 / NBRC 16016 / NCTC 11634 / CL345/78</strain>
    </source>
</reference>
<dbReference type="HOGENOM" id="CLU_056726_1_0_10"/>
<dbReference type="PANTHER" id="PTHR36436">
    <property type="entry name" value="SLL5081 PROTEIN"/>
    <property type="match status" value="1"/>
</dbReference>
<dbReference type="AlphaFoldDB" id="F0P2G6"/>